<dbReference type="EMBL" id="OZ004257">
    <property type="protein sequence ID" value="CAK7906870.1"/>
    <property type="molecule type" value="Genomic_DNA"/>
</dbReference>
<proteinExistence type="predicted"/>
<gene>
    <name evidence="1" type="ORF">CAAN4_E02828</name>
</gene>
<evidence type="ECO:0000313" key="1">
    <source>
        <dbReference type="EMBL" id="CAK7906870.1"/>
    </source>
</evidence>
<keyword evidence="2" id="KW-1185">Reference proteome</keyword>
<evidence type="ECO:0000313" key="2">
    <source>
        <dbReference type="Proteomes" id="UP001497600"/>
    </source>
</evidence>
<protein>
    <submittedName>
        <fullName evidence="1">Uncharacterized protein</fullName>
    </submittedName>
</protein>
<name>A0ABP0ECN0_9ASCO</name>
<reference evidence="1 2" key="1">
    <citation type="submission" date="2024-01" db="EMBL/GenBank/DDBJ databases">
        <authorList>
            <consortium name="Genoscope - CEA"/>
            <person name="William W."/>
        </authorList>
    </citation>
    <scope>NUCLEOTIDE SEQUENCE [LARGE SCALE GENOMIC DNA]</scope>
    <source>
        <strain evidence="1 2">29B2s-10</strain>
    </source>
</reference>
<accession>A0ABP0ECN0</accession>
<sequence>MKEKKLKYYSITYLSGKTMSYNTKIRTAAERKSRIISYISIISNFSFEMSSLTPQSDNPICFSSSIFLTIVRL</sequence>
<dbReference type="Proteomes" id="UP001497600">
    <property type="component" value="Chromosome E"/>
</dbReference>
<organism evidence="1 2">
    <name type="scientific">[Candida] anglica</name>
    <dbReference type="NCBI Taxonomy" id="148631"/>
    <lineage>
        <taxon>Eukaryota</taxon>
        <taxon>Fungi</taxon>
        <taxon>Dikarya</taxon>
        <taxon>Ascomycota</taxon>
        <taxon>Saccharomycotina</taxon>
        <taxon>Pichiomycetes</taxon>
        <taxon>Debaryomycetaceae</taxon>
        <taxon>Kurtzmaniella</taxon>
    </lineage>
</organism>